<dbReference type="SUPFAM" id="SSF101498">
    <property type="entry name" value="Anti-sigma factor FlgM"/>
    <property type="match status" value="1"/>
</dbReference>
<dbReference type="GO" id="GO:0044781">
    <property type="term" value="P:bacterial-type flagellum organization"/>
    <property type="evidence" value="ECO:0007669"/>
    <property type="project" value="UniProtKB-KW"/>
</dbReference>
<evidence type="ECO:0000256" key="8">
    <source>
        <dbReference type="ARBA" id="ARBA00030117"/>
    </source>
</evidence>
<keyword evidence="3" id="KW-0678">Repressor</keyword>
<comment type="function">
    <text evidence="7">Responsible for the coupling of flagellin expression to flagellar assembly by preventing expression of the flagellin genes when a component of the middle class of proteins is defective. It negatively regulates flagellar genes by inhibiting the activity of FliA by directly binding to FliA.</text>
</comment>
<keyword evidence="11" id="KW-1185">Reference proteome</keyword>
<evidence type="ECO:0000313" key="11">
    <source>
        <dbReference type="Proteomes" id="UP000321820"/>
    </source>
</evidence>
<evidence type="ECO:0000256" key="1">
    <source>
        <dbReference type="ARBA" id="ARBA00005322"/>
    </source>
</evidence>
<keyword evidence="4" id="KW-1005">Bacterial flagellum biogenesis</keyword>
<dbReference type="Proteomes" id="UP000321820">
    <property type="component" value="Chromosome"/>
</dbReference>
<dbReference type="OrthoDB" id="122850at2"/>
<comment type="similarity">
    <text evidence="1">Belongs to the FlgM family.</text>
</comment>
<dbReference type="AlphaFoldDB" id="A0A5B9EG53"/>
<accession>A0A5B9EG53</accession>
<evidence type="ECO:0000256" key="6">
    <source>
        <dbReference type="ARBA" id="ARBA00023163"/>
    </source>
</evidence>
<keyword evidence="10" id="KW-0282">Flagellum</keyword>
<evidence type="ECO:0000256" key="5">
    <source>
        <dbReference type="ARBA" id="ARBA00023015"/>
    </source>
</evidence>
<evidence type="ECO:0000256" key="2">
    <source>
        <dbReference type="ARBA" id="ARBA00017823"/>
    </source>
</evidence>
<evidence type="ECO:0000313" key="10">
    <source>
        <dbReference type="EMBL" id="QEE29327.1"/>
    </source>
</evidence>
<protein>
    <recommendedName>
        <fullName evidence="2">Negative regulator of flagellin synthesis</fullName>
    </recommendedName>
    <alternativeName>
        <fullName evidence="8">Anti-sigma-28 factor</fullName>
    </alternativeName>
</protein>
<gene>
    <name evidence="10" type="primary">flgM</name>
    <name evidence="10" type="ORF">FTW19_15810</name>
</gene>
<evidence type="ECO:0000256" key="7">
    <source>
        <dbReference type="ARBA" id="ARBA00024739"/>
    </source>
</evidence>
<name>A0A5B9EG53_9BACT</name>
<dbReference type="NCBIfam" id="TIGR03824">
    <property type="entry name" value="FlgM_jcvi"/>
    <property type="match status" value="1"/>
</dbReference>
<keyword evidence="5" id="KW-0805">Transcription regulation</keyword>
<dbReference type="InterPro" id="IPR031316">
    <property type="entry name" value="FlgM_C"/>
</dbReference>
<dbReference type="RefSeq" id="WP_147648520.1">
    <property type="nucleotide sequence ID" value="NZ_CP042806.1"/>
</dbReference>
<feature type="domain" description="Anti-sigma-28 factor FlgM C-terminal" evidence="9">
    <location>
        <begin position="44"/>
        <end position="93"/>
    </location>
</feature>
<dbReference type="InterPro" id="IPR007412">
    <property type="entry name" value="FlgM"/>
</dbReference>
<keyword evidence="10" id="KW-0969">Cilium</keyword>
<proteinExistence type="inferred from homology"/>
<dbReference type="KEGG" id="talb:FTW19_15810"/>
<organism evidence="10 11">
    <name type="scientific">Terriglobus albidus</name>
    <dbReference type="NCBI Taxonomy" id="1592106"/>
    <lineage>
        <taxon>Bacteria</taxon>
        <taxon>Pseudomonadati</taxon>
        <taxon>Acidobacteriota</taxon>
        <taxon>Terriglobia</taxon>
        <taxon>Terriglobales</taxon>
        <taxon>Acidobacteriaceae</taxon>
        <taxon>Terriglobus</taxon>
    </lineage>
</organism>
<dbReference type="GO" id="GO:0045892">
    <property type="term" value="P:negative regulation of DNA-templated transcription"/>
    <property type="evidence" value="ECO:0007669"/>
    <property type="project" value="InterPro"/>
</dbReference>
<dbReference type="EMBL" id="CP042806">
    <property type="protein sequence ID" value="QEE29327.1"/>
    <property type="molecule type" value="Genomic_DNA"/>
</dbReference>
<evidence type="ECO:0000256" key="3">
    <source>
        <dbReference type="ARBA" id="ARBA00022491"/>
    </source>
</evidence>
<dbReference type="InterPro" id="IPR035890">
    <property type="entry name" value="Anti-sigma-28_factor_FlgM_sf"/>
</dbReference>
<evidence type="ECO:0000259" key="9">
    <source>
        <dbReference type="Pfam" id="PF04316"/>
    </source>
</evidence>
<reference evidence="10 11" key="1">
    <citation type="submission" date="2019-08" db="EMBL/GenBank/DDBJ databases">
        <title>Complete genome sequence of Terriglobus albidus strain ORNL.</title>
        <authorList>
            <person name="Podar M."/>
        </authorList>
    </citation>
    <scope>NUCLEOTIDE SEQUENCE [LARGE SCALE GENOMIC DNA]</scope>
    <source>
        <strain evidence="10 11">ORNL</strain>
    </source>
</reference>
<dbReference type="Pfam" id="PF04316">
    <property type="entry name" value="FlgM"/>
    <property type="match status" value="1"/>
</dbReference>
<evidence type="ECO:0000256" key="4">
    <source>
        <dbReference type="ARBA" id="ARBA00022795"/>
    </source>
</evidence>
<sequence>MANETSGIGNLGSLVNGLGIEKTSGVARSAKAASATEAKSIQQDQTTLSPAAGALAQAVNGDDTRMEKVAALQKAIADGSYNVPSTAVADKLISSMLK</sequence>
<keyword evidence="10" id="KW-0966">Cell projection</keyword>
<keyword evidence="6" id="KW-0804">Transcription</keyword>